<dbReference type="Pfam" id="PF00196">
    <property type="entry name" value="GerE"/>
    <property type="match status" value="1"/>
</dbReference>
<evidence type="ECO:0000313" key="3">
    <source>
        <dbReference type="Proteomes" id="UP000604898"/>
    </source>
</evidence>
<dbReference type="InterPro" id="IPR016032">
    <property type="entry name" value="Sig_transdc_resp-reg_C-effctor"/>
</dbReference>
<dbReference type="RefSeq" id="WP_202721378.1">
    <property type="nucleotide sequence ID" value="NZ_BPEX01000008.1"/>
</dbReference>
<name>A0ABS1T0M6_9GAMM</name>
<comment type="caution">
    <text evidence="2">The sequence shown here is derived from an EMBL/GenBank/DDBJ whole genome shotgun (WGS) entry which is preliminary data.</text>
</comment>
<evidence type="ECO:0000313" key="2">
    <source>
        <dbReference type="EMBL" id="MBL4913101.1"/>
    </source>
</evidence>
<protein>
    <recommendedName>
        <fullName evidence="1">HTH luxR-type domain-containing protein</fullName>
    </recommendedName>
</protein>
<keyword evidence="3" id="KW-1185">Reference proteome</keyword>
<dbReference type="PROSITE" id="PS50043">
    <property type="entry name" value="HTH_LUXR_2"/>
    <property type="match status" value="1"/>
</dbReference>
<feature type="domain" description="HTH luxR-type" evidence="1">
    <location>
        <begin position="178"/>
        <end position="243"/>
    </location>
</feature>
<dbReference type="EMBL" id="JAESVD010000004">
    <property type="protein sequence ID" value="MBL4913101.1"/>
    <property type="molecule type" value="Genomic_DNA"/>
</dbReference>
<dbReference type="SUPFAM" id="SSF46894">
    <property type="entry name" value="C-terminal effector domain of the bipartite response regulators"/>
    <property type="match status" value="1"/>
</dbReference>
<organism evidence="2 3">
    <name type="scientific">Shewanella schlegeliana</name>
    <dbReference type="NCBI Taxonomy" id="190308"/>
    <lineage>
        <taxon>Bacteria</taxon>
        <taxon>Pseudomonadati</taxon>
        <taxon>Pseudomonadota</taxon>
        <taxon>Gammaproteobacteria</taxon>
        <taxon>Alteromonadales</taxon>
        <taxon>Shewanellaceae</taxon>
        <taxon>Shewanella</taxon>
    </lineage>
</organism>
<sequence>MINNTQQTYTFEPCCELNNVAKELGFLSALYFVDFEPGSFTTDSKRGVQGGYKKLNAIICSDQIIKQYCDEYWRRYVADDPYFLASKKSHFYLWPYESGHLPQPKILQMMQGFGYGSKLSICFPLYSNQLIKGWFILLSERGEQANKEWFLQNQPQIERRLKEFHLEAVDLCSEQVFPYQDLGVVSKKGRCVLSLIAEGYTRTQVSEKLFISERGVDYHIDKLKCTFDCSNVTSLIAKSVRLKVI</sequence>
<accession>A0ABS1T0M6</accession>
<proteinExistence type="predicted"/>
<dbReference type="InterPro" id="IPR036388">
    <property type="entry name" value="WH-like_DNA-bd_sf"/>
</dbReference>
<dbReference type="InterPro" id="IPR000792">
    <property type="entry name" value="Tscrpt_reg_LuxR_C"/>
</dbReference>
<gene>
    <name evidence="2" type="ORF">JMA39_08105</name>
</gene>
<dbReference type="SMART" id="SM00421">
    <property type="entry name" value="HTH_LUXR"/>
    <property type="match status" value="1"/>
</dbReference>
<reference evidence="2 3" key="1">
    <citation type="submission" date="2021-01" db="EMBL/GenBank/DDBJ databases">
        <title>Genome sequence of Shewanella schlegeliana JCM 11561.</title>
        <authorList>
            <person name="Zhang H."/>
            <person name="Li C."/>
        </authorList>
    </citation>
    <scope>NUCLEOTIDE SEQUENCE [LARGE SCALE GENOMIC DNA]</scope>
    <source>
        <strain evidence="2 3">JCM 11561</strain>
    </source>
</reference>
<dbReference type="Proteomes" id="UP000604898">
    <property type="component" value="Unassembled WGS sequence"/>
</dbReference>
<dbReference type="Gene3D" id="1.10.10.10">
    <property type="entry name" value="Winged helix-like DNA-binding domain superfamily/Winged helix DNA-binding domain"/>
    <property type="match status" value="1"/>
</dbReference>
<evidence type="ECO:0000259" key="1">
    <source>
        <dbReference type="PROSITE" id="PS50043"/>
    </source>
</evidence>